<keyword evidence="5" id="KW-0812">Transmembrane</keyword>
<accession>T1J3I3</accession>
<dbReference type="HOGENOM" id="CLU_252461_0_0_1"/>
<evidence type="ECO:0000256" key="5">
    <source>
        <dbReference type="SAM" id="Phobius"/>
    </source>
</evidence>
<keyword evidence="5" id="KW-0472">Membrane</keyword>
<dbReference type="PhylomeDB" id="T1J3I3"/>
<dbReference type="GO" id="GO:0000149">
    <property type="term" value="F:SNARE binding"/>
    <property type="evidence" value="ECO:0007669"/>
    <property type="project" value="TreeGrafter"/>
</dbReference>
<protein>
    <recommendedName>
        <fullName evidence="10">Vacuolar protein sorting-associated protein 54</fullName>
    </recommendedName>
</protein>
<dbReference type="InterPro" id="IPR019515">
    <property type="entry name" value="VPS54_N"/>
</dbReference>
<dbReference type="GO" id="GO:0005829">
    <property type="term" value="C:cytosol"/>
    <property type="evidence" value="ECO:0007669"/>
    <property type="project" value="GOC"/>
</dbReference>
<keyword evidence="5" id="KW-1133">Transmembrane helix</keyword>
<name>T1J3I3_STRMM</name>
<dbReference type="eggNOG" id="KOG3848">
    <property type="taxonomic scope" value="Eukaryota"/>
</dbReference>
<evidence type="ECO:0000256" key="3">
    <source>
        <dbReference type="ARBA" id="ARBA00023054"/>
    </source>
</evidence>
<keyword evidence="1" id="KW-0813">Transport</keyword>
<dbReference type="GO" id="GO:0015031">
    <property type="term" value="P:protein transport"/>
    <property type="evidence" value="ECO:0007669"/>
    <property type="project" value="UniProtKB-KW"/>
</dbReference>
<feature type="region of interest" description="Disordered" evidence="4">
    <location>
        <begin position="11"/>
        <end position="52"/>
    </location>
</feature>
<evidence type="ECO:0000256" key="2">
    <source>
        <dbReference type="ARBA" id="ARBA00022927"/>
    </source>
</evidence>
<evidence type="ECO:0000313" key="9">
    <source>
        <dbReference type="Proteomes" id="UP000014500"/>
    </source>
</evidence>
<dbReference type="Proteomes" id="UP000014500">
    <property type="component" value="Unassembled WGS sequence"/>
</dbReference>
<dbReference type="Pfam" id="PF10474">
    <property type="entry name" value="Syndetin_C"/>
    <property type="match status" value="1"/>
</dbReference>
<keyword evidence="3" id="KW-0175">Coiled coil</keyword>
<dbReference type="GO" id="GO:0032456">
    <property type="term" value="P:endocytic recycling"/>
    <property type="evidence" value="ECO:0007669"/>
    <property type="project" value="InterPro"/>
</dbReference>
<keyword evidence="9" id="KW-1185">Reference proteome</keyword>
<dbReference type="EMBL" id="JH431827">
    <property type="status" value="NOT_ANNOTATED_CDS"/>
    <property type="molecule type" value="Genomic_DNA"/>
</dbReference>
<dbReference type="PANTHER" id="PTHR13258">
    <property type="entry name" value="SYNDETIN"/>
    <property type="match status" value="1"/>
</dbReference>
<dbReference type="InterPro" id="IPR040047">
    <property type="entry name" value="VPS50"/>
</dbReference>
<evidence type="ECO:0000256" key="1">
    <source>
        <dbReference type="ARBA" id="ARBA00022448"/>
    </source>
</evidence>
<evidence type="ECO:0008006" key="10">
    <source>
        <dbReference type="Google" id="ProtNLM"/>
    </source>
</evidence>
<feature type="domain" description="Syndetin C-terminal" evidence="6">
    <location>
        <begin position="712"/>
        <end position="933"/>
    </location>
</feature>
<evidence type="ECO:0000256" key="4">
    <source>
        <dbReference type="SAM" id="MobiDB-lite"/>
    </source>
</evidence>
<dbReference type="EnsemblMetazoa" id="SMAR008149-RA">
    <property type="protein sequence ID" value="SMAR008149-PA"/>
    <property type="gene ID" value="SMAR008149"/>
</dbReference>
<reference evidence="8" key="2">
    <citation type="submission" date="2015-02" db="UniProtKB">
        <authorList>
            <consortium name="EnsemblMetazoa"/>
        </authorList>
    </citation>
    <scope>IDENTIFICATION</scope>
</reference>
<feature type="transmembrane region" description="Helical" evidence="5">
    <location>
        <begin position="1369"/>
        <end position="1392"/>
    </location>
</feature>
<feature type="domain" description="Vacuolar protein sorting-associated protein 54 N-terminal" evidence="7">
    <location>
        <begin position="58"/>
        <end position="347"/>
    </location>
</feature>
<keyword evidence="2" id="KW-0653">Protein transport</keyword>
<dbReference type="GO" id="GO:0042147">
    <property type="term" value="P:retrograde transport, endosome to Golgi"/>
    <property type="evidence" value="ECO:0007669"/>
    <property type="project" value="InterPro"/>
</dbReference>
<reference evidence="9" key="1">
    <citation type="submission" date="2011-05" db="EMBL/GenBank/DDBJ databases">
        <authorList>
            <person name="Richards S.R."/>
            <person name="Qu J."/>
            <person name="Jiang H."/>
            <person name="Jhangiani S.N."/>
            <person name="Agravi P."/>
            <person name="Goodspeed R."/>
            <person name="Gross S."/>
            <person name="Mandapat C."/>
            <person name="Jackson L."/>
            <person name="Mathew T."/>
            <person name="Pu L."/>
            <person name="Thornton R."/>
            <person name="Saada N."/>
            <person name="Wilczek-Boney K.B."/>
            <person name="Lee S."/>
            <person name="Kovar C."/>
            <person name="Wu Y."/>
            <person name="Scherer S.E."/>
            <person name="Worley K.C."/>
            <person name="Muzny D.M."/>
            <person name="Gibbs R."/>
        </authorList>
    </citation>
    <scope>NUCLEOTIDE SEQUENCE</scope>
    <source>
        <strain evidence="9">Brora</strain>
    </source>
</reference>
<evidence type="ECO:0000259" key="7">
    <source>
        <dbReference type="Pfam" id="PF10475"/>
    </source>
</evidence>
<dbReference type="InterPro" id="IPR019514">
    <property type="entry name" value="Syndetin_C"/>
</dbReference>
<proteinExistence type="predicted"/>
<organism evidence="8 9">
    <name type="scientific">Strigamia maritima</name>
    <name type="common">European centipede</name>
    <name type="synonym">Geophilus maritimus</name>
    <dbReference type="NCBI Taxonomy" id="126957"/>
    <lineage>
        <taxon>Eukaryota</taxon>
        <taxon>Metazoa</taxon>
        <taxon>Ecdysozoa</taxon>
        <taxon>Arthropoda</taxon>
        <taxon>Myriapoda</taxon>
        <taxon>Chilopoda</taxon>
        <taxon>Pleurostigmophora</taxon>
        <taxon>Geophilomorpha</taxon>
        <taxon>Linotaeniidae</taxon>
        <taxon>Strigamia</taxon>
    </lineage>
</organism>
<dbReference type="STRING" id="126957.T1J3I3"/>
<dbReference type="eggNOG" id="KOG2939">
    <property type="taxonomic scope" value="Eukaryota"/>
</dbReference>
<sequence>MDIRQKLKQLINKQGSNRGPVSPVEWSSSSSSLLPQHEPTEINQNKPEPPTDDEVLATVEAIYFSVNSFDASYYVLKELPESLELNEIHADRLTLRRQLQVVSKRVSDLILQNQPSYMKELHRVTELRNDLQEALETCSDGRSCLDQAKGQFTIASLGILANYSKRQQLIGLLKSLRTIKTLQQTDVRLREMLEEEDFPGAIQLCLECQKVASTFKHFKCITELNSKLQDTLEMIEEHLDVALSKVCINFNTLHYEKLQTAYKLLGKTQMSMDQLQMHFTSAVHNTAFNKVLDFVELRASGSDASLQKRQYPDLCKHIISECFTKCLIDLCKALWEVLHSYHKIMEWHASQETQNTEASAQGSFTSQYVHQKLEHGVIRIWQDIQQKVKIYLTATDLSGFKFNDFICVLDLVNRLINTGEEFCGSKSEELQEIVRKLSSNYFRHYHRARMEELRYFFESEGWELCPVKSNFSIMQLLEFRFLRGSKLSRSSSIMSPPATPVLNCTENTSFDSNCSNSSHSSSVNPFDIQLVDDEKEDVLEHSTTSRRRLSEETESDDSDVADELKLDFVDEQTGDIPDKSKIVSKQSLRSRKSQAPILTNTTLNVFRLFGKYMQMITILKPVAFEVIFSMTQIFEYYMYTVYHFFATDVIDSGELLSNKLRQILKRIADNLILDENFETEDPSFAIDSSRNRDKVFKPKLSPMVNLTQPETLHGLSERVVAVESLVFLAEQFEFLQKYLDALIPVQKKTFLQQFSQIVLMACELRRPVYAIVAANAVDSVSIRNLMSNVKWDIHEIMDQHSPYVDILLREIQVFSMRLADVSKAVAIPREAYNILWECCIRITNRTLVEGFSSAKKCSNEGRALMQLDFQQFLNKLEKITELRPIPDKDYVEVYMKAYYLPEESLEEWIKNHKEYSNRQIIALLNCLSHINKKLDREYYNYDVVNEAILSPPHHLSVRQITGQEGQRTAKVLNVQTTTQEPGEDEYSDVGVTLPSLNRPKALHNHHFYYNSSVYMERDKWVEYWVDLDSAKENTIQVVLSNAYRKGITLNLTFEFPFYGHLLRNITVTTGGFLFTGAQVHSWLAATQYIAPLMANFDPSITNDSVVKYADNGTAFTVQWENVHLKDTQYAGSFTFQVTLLKSGDIIFVYRDVSDILTTVPMSVMIIKDDEHPVKVGISDAYIIDKTIFFLRRKTIYEYHRVDLKKPEITNVTSIYFTALPTCVGFKDCNSCMKENIGFECVWCIGRCSDGMDRHRQSWMMEGCAEKPDQITCPEIGTDEPDVQHRIQTEGTKRTNSEAKTSYTTPHLNPKTLPTVSARMKLSIYNTTNIPSTGVDSKAEITYNAYKARYILQFVIATSCSVDYSNLSTAGLVIILFVVSMVVAFIGWVVYAYKYPQTPSGQLLIKVIILFESIEAKLFRITKGRTISLLCF</sequence>
<dbReference type="Pfam" id="PF10475">
    <property type="entry name" value="Vps54_N"/>
    <property type="match status" value="1"/>
</dbReference>
<evidence type="ECO:0000313" key="8">
    <source>
        <dbReference type="EnsemblMetazoa" id="SMAR008149-PA"/>
    </source>
</evidence>
<dbReference type="GO" id="GO:1990745">
    <property type="term" value="C:EARP complex"/>
    <property type="evidence" value="ECO:0007669"/>
    <property type="project" value="InterPro"/>
</dbReference>
<dbReference type="PANTHER" id="PTHR13258:SF0">
    <property type="entry name" value="SYNDETIN"/>
    <property type="match status" value="1"/>
</dbReference>
<evidence type="ECO:0000259" key="6">
    <source>
        <dbReference type="Pfam" id="PF10474"/>
    </source>
</evidence>